<name>A0AAJ0FLY8_9HYPO</name>
<sequence>MSDPLQGDPQEDLYAYSEEGDDDRSENEELALSPADGYFRSSLPHTSVHGPAGNERGLQSPDHHFQGDGRRLTIVPHVPDMMVEDPSLPDGLSDTKSQETPDQTVESRSHNSPSLPVLSDNHSSLLGELRGGAMFPMPPLAAAVDYNSSAEFGRTRAFFVNSPSQYAPPRPVTETTPLLQYQNRVSYSDDAPPAYSRNPPSRPQHVATDYSVNYLPFRGQAHPDQQRYIASGPPEAMSAPLQELEGPESPVWRRPGSTLFTRKRALVTAAALFALLVIVIVAGTYSILKQKRQLNVKEPVRSPSRFDRGELRWAPLLICYKAEKRRNWSRHDLEFQPHRDLTIVQRADNASTGIPIHTFGEIIVRTDNGSSHSPGSIFIENIANSDPLDFHWDWDQELHTLTMTSQRKSEWPDMELMPCMQLRIGILLPPGARLRALLIDTEHLAVKTDENLLPNIISNVNAMPPPG</sequence>
<organism evidence="3 4">
    <name type="scientific">Conoideocrella luteorostrata</name>
    <dbReference type="NCBI Taxonomy" id="1105319"/>
    <lineage>
        <taxon>Eukaryota</taxon>
        <taxon>Fungi</taxon>
        <taxon>Dikarya</taxon>
        <taxon>Ascomycota</taxon>
        <taxon>Pezizomycotina</taxon>
        <taxon>Sordariomycetes</taxon>
        <taxon>Hypocreomycetidae</taxon>
        <taxon>Hypocreales</taxon>
        <taxon>Clavicipitaceae</taxon>
        <taxon>Conoideocrella</taxon>
    </lineage>
</organism>
<keyword evidence="2" id="KW-0812">Transmembrane</keyword>
<evidence type="ECO:0000256" key="1">
    <source>
        <dbReference type="SAM" id="MobiDB-lite"/>
    </source>
</evidence>
<gene>
    <name evidence="3" type="ORF">QQS21_012857</name>
</gene>
<proteinExistence type="predicted"/>
<feature type="compositionally biased region" description="Acidic residues" evidence="1">
    <location>
        <begin position="18"/>
        <end position="29"/>
    </location>
</feature>
<dbReference type="Proteomes" id="UP001251528">
    <property type="component" value="Unassembled WGS sequence"/>
</dbReference>
<evidence type="ECO:0000313" key="3">
    <source>
        <dbReference type="EMBL" id="KAK2589466.1"/>
    </source>
</evidence>
<feature type="region of interest" description="Disordered" evidence="1">
    <location>
        <begin position="81"/>
        <end position="123"/>
    </location>
</feature>
<feature type="region of interest" description="Disordered" evidence="1">
    <location>
        <begin position="1"/>
        <end position="69"/>
    </location>
</feature>
<dbReference type="EMBL" id="JASWJB010000674">
    <property type="protein sequence ID" value="KAK2589466.1"/>
    <property type="molecule type" value="Genomic_DNA"/>
</dbReference>
<evidence type="ECO:0000256" key="2">
    <source>
        <dbReference type="SAM" id="Phobius"/>
    </source>
</evidence>
<accession>A0AAJ0FLY8</accession>
<keyword evidence="2" id="KW-0472">Membrane</keyword>
<keyword evidence="4" id="KW-1185">Reference proteome</keyword>
<dbReference type="AlphaFoldDB" id="A0AAJ0FLY8"/>
<feature type="compositionally biased region" description="Polar residues" evidence="1">
    <location>
        <begin position="94"/>
        <end position="123"/>
    </location>
</feature>
<protein>
    <submittedName>
        <fullName evidence="3">Uncharacterized protein</fullName>
    </submittedName>
</protein>
<reference evidence="3" key="1">
    <citation type="submission" date="2023-06" db="EMBL/GenBank/DDBJ databases">
        <title>Conoideocrella luteorostrata (Hypocreales: Clavicipitaceae), a potential biocontrol fungus for elongate hemlock scale in United States Christmas tree production areas.</title>
        <authorList>
            <person name="Barrett H."/>
            <person name="Lovett B."/>
            <person name="Macias A.M."/>
            <person name="Stajich J.E."/>
            <person name="Kasson M.T."/>
        </authorList>
    </citation>
    <scope>NUCLEOTIDE SEQUENCE</scope>
    <source>
        <strain evidence="3">ARSEF 14590</strain>
    </source>
</reference>
<comment type="caution">
    <text evidence="3">The sequence shown here is derived from an EMBL/GenBank/DDBJ whole genome shotgun (WGS) entry which is preliminary data.</text>
</comment>
<keyword evidence="2" id="KW-1133">Transmembrane helix</keyword>
<feature type="transmembrane region" description="Helical" evidence="2">
    <location>
        <begin position="265"/>
        <end position="288"/>
    </location>
</feature>
<evidence type="ECO:0000313" key="4">
    <source>
        <dbReference type="Proteomes" id="UP001251528"/>
    </source>
</evidence>